<sequence length="99" mass="11309">MAAKLWGDNYFDPTKKIWTTQCTTANGKPLERAFNMFILDVIFKVFQTVMSRKENEILALLPKLQINLTSEEKQFEGKPLLKIILNKYLPAGEAIMGMA</sequence>
<dbReference type="GO" id="GO:0003746">
    <property type="term" value="F:translation elongation factor activity"/>
    <property type="evidence" value="ECO:0007669"/>
    <property type="project" value="UniProtKB-KW"/>
</dbReference>
<dbReference type="Gene3D" id="3.90.1430.10">
    <property type="entry name" value="Yeast translation eEF2 (G' domain)"/>
    <property type="match status" value="1"/>
</dbReference>
<evidence type="ECO:0000313" key="5">
    <source>
        <dbReference type="Proteomes" id="UP000749646"/>
    </source>
</evidence>
<comment type="caution">
    <text evidence="4">The sequence shown here is derived from an EMBL/GenBank/DDBJ whole genome shotgun (WGS) entry which is preliminary data.</text>
</comment>
<dbReference type="AlphaFoldDB" id="A0A9P6IYW6"/>
<dbReference type="OrthoDB" id="364892at2759"/>
<dbReference type="PANTHER" id="PTHR42908:SF10">
    <property type="entry name" value="EUKARYOTIC TRANSLATION ELONGATION FACTOR 2"/>
    <property type="match status" value="1"/>
</dbReference>
<keyword evidence="5" id="KW-1185">Reference proteome</keyword>
<keyword evidence="1" id="KW-0963">Cytoplasm</keyword>
<dbReference type="Proteomes" id="UP000749646">
    <property type="component" value="Unassembled WGS sequence"/>
</dbReference>
<evidence type="ECO:0000313" key="4">
    <source>
        <dbReference type="EMBL" id="KAF9949900.1"/>
    </source>
</evidence>
<dbReference type="PANTHER" id="PTHR42908">
    <property type="entry name" value="TRANSLATION ELONGATION FACTOR-RELATED"/>
    <property type="match status" value="1"/>
</dbReference>
<protein>
    <submittedName>
        <fullName evidence="4">Elongation factor 2</fullName>
    </submittedName>
</protein>
<dbReference type="SUPFAM" id="SSF52540">
    <property type="entry name" value="P-loop containing nucleoside triphosphate hydrolases"/>
    <property type="match status" value="1"/>
</dbReference>
<dbReference type="EMBL" id="JAAAHW010007241">
    <property type="protein sequence ID" value="KAF9949900.1"/>
    <property type="molecule type" value="Genomic_DNA"/>
</dbReference>
<dbReference type="InterPro" id="IPR027417">
    <property type="entry name" value="P-loop_NTPase"/>
</dbReference>
<organism evidence="4 5">
    <name type="scientific">Modicella reniformis</name>
    <dbReference type="NCBI Taxonomy" id="1440133"/>
    <lineage>
        <taxon>Eukaryota</taxon>
        <taxon>Fungi</taxon>
        <taxon>Fungi incertae sedis</taxon>
        <taxon>Mucoromycota</taxon>
        <taxon>Mortierellomycotina</taxon>
        <taxon>Mortierellomycetes</taxon>
        <taxon>Mortierellales</taxon>
        <taxon>Mortierellaceae</taxon>
        <taxon>Modicella</taxon>
    </lineage>
</organism>
<feature type="non-terminal residue" evidence="4">
    <location>
        <position position="99"/>
    </location>
</feature>
<dbReference type="GO" id="GO:1990904">
    <property type="term" value="C:ribonucleoprotein complex"/>
    <property type="evidence" value="ECO:0007669"/>
    <property type="project" value="TreeGrafter"/>
</dbReference>
<keyword evidence="3" id="KW-0648">Protein biosynthesis</keyword>
<gene>
    <name evidence="4" type="primary">EFT1_4</name>
    <name evidence="4" type="ORF">BGZ65_006990</name>
</gene>
<dbReference type="GO" id="GO:0043022">
    <property type="term" value="F:ribosome binding"/>
    <property type="evidence" value="ECO:0007669"/>
    <property type="project" value="TreeGrafter"/>
</dbReference>
<evidence type="ECO:0000256" key="1">
    <source>
        <dbReference type="ARBA" id="ARBA00022490"/>
    </source>
</evidence>
<dbReference type="GO" id="GO:0005829">
    <property type="term" value="C:cytosol"/>
    <property type="evidence" value="ECO:0007669"/>
    <property type="project" value="TreeGrafter"/>
</dbReference>
<reference evidence="4" key="1">
    <citation type="journal article" date="2020" name="Fungal Divers.">
        <title>Resolving the Mortierellaceae phylogeny through synthesis of multi-gene phylogenetics and phylogenomics.</title>
        <authorList>
            <person name="Vandepol N."/>
            <person name="Liber J."/>
            <person name="Desiro A."/>
            <person name="Na H."/>
            <person name="Kennedy M."/>
            <person name="Barry K."/>
            <person name="Grigoriev I.V."/>
            <person name="Miller A.N."/>
            <person name="O'Donnell K."/>
            <person name="Stajich J.E."/>
            <person name="Bonito G."/>
        </authorList>
    </citation>
    <scope>NUCLEOTIDE SEQUENCE</scope>
    <source>
        <strain evidence="4">MES-2147</strain>
    </source>
</reference>
<dbReference type="GO" id="GO:0003924">
    <property type="term" value="F:GTPase activity"/>
    <property type="evidence" value="ECO:0007669"/>
    <property type="project" value="TreeGrafter"/>
</dbReference>
<evidence type="ECO:0000256" key="2">
    <source>
        <dbReference type="ARBA" id="ARBA00022768"/>
    </source>
</evidence>
<name>A0A9P6IYW6_9FUNG</name>
<proteinExistence type="predicted"/>
<accession>A0A9P6IYW6</accession>
<evidence type="ECO:0000256" key="3">
    <source>
        <dbReference type="ARBA" id="ARBA00022917"/>
    </source>
</evidence>
<keyword evidence="2 4" id="KW-0251">Elongation factor</keyword>